<dbReference type="Proteomes" id="UP000639859">
    <property type="component" value="Unassembled WGS sequence"/>
</dbReference>
<comment type="caution">
    <text evidence="2">The sequence shown here is derived from an EMBL/GenBank/DDBJ whole genome shotgun (WGS) entry which is preliminary data.</text>
</comment>
<evidence type="ECO:0000313" key="3">
    <source>
        <dbReference type="Proteomes" id="UP000639859"/>
    </source>
</evidence>
<feature type="transmembrane region" description="Helical" evidence="1">
    <location>
        <begin position="32"/>
        <end position="54"/>
    </location>
</feature>
<feature type="transmembrane region" description="Helical" evidence="1">
    <location>
        <begin position="132"/>
        <end position="155"/>
    </location>
</feature>
<dbReference type="EMBL" id="JADWOX010000001">
    <property type="protein sequence ID" value="MBI1682225.1"/>
    <property type="molecule type" value="Genomic_DNA"/>
</dbReference>
<keyword evidence="1" id="KW-1133">Transmembrane helix</keyword>
<dbReference type="InterPro" id="IPR009495">
    <property type="entry name" value="NrsF"/>
</dbReference>
<name>A0ABS0SRJ2_9CAUL</name>
<keyword evidence="3" id="KW-1185">Reference proteome</keyword>
<dbReference type="Pfam" id="PF06532">
    <property type="entry name" value="NrsF"/>
    <property type="match status" value="1"/>
</dbReference>
<evidence type="ECO:0000313" key="2">
    <source>
        <dbReference type="EMBL" id="MBI1682225.1"/>
    </source>
</evidence>
<protein>
    <submittedName>
        <fullName evidence="2">DUF1109 domain-containing protein</fullName>
    </submittedName>
</protein>
<proteinExistence type="predicted"/>
<reference evidence="2 3" key="1">
    <citation type="submission" date="2020-11" db="EMBL/GenBank/DDBJ databases">
        <title>genome sequence of strain KACC 18849.</title>
        <authorList>
            <person name="Gao J."/>
            <person name="Zhang X."/>
        </authorList>
    </citation>
    <scope>NUCLEOTIDE SEQUENCE [LARGE SCALE GENOMIC DNA]</scope>
    <source>
        <strain evidence="2 3">KACC 18849</strain>
    </source>
</reference>
<accession>A0ABS0SRJ2</accession>
<keyword evidence="1" id="KW-0472">Membrane</keyword>
<gene>
    <name evidence="2" type="ORF">I4Q42_00925</name>
</gene>
<sequence length="220" mass="22907">MAFDDAIHDDAVLARNGAGRSRGRGARAARPAWLLAEIGVAGGLAALLLIFFWLDLRPDIESAPAHPFFWLKMAFTVSLGAAGFDGFARLLRGGPPAPTAIIVAVIAMLVFAVGGVTEALRLEPAMLARQFFPASIGSCLFNVVALALPTLLLSLTALRCMERERSALVGFSAGIFAGGLAASVYGLHCPHATFLFVGLWYGGGVLLCGLAGAAINRLTA</sequence>
<organism evidence="2 3">
    <name type="scientific">Caulobacter hibisci</name>
    <dbReference type="NCBI Taxonomy" id="2035993"/>
    <lineage>
        <taxon>Bacteria</taxon>
        <taxon>Pseudomonadati</taxon>
        <taxon>Pseudomonadota</taxon>
        <taxon>Alphaproteobacteria</taxon>
        <taxon>Caulobacterales</taxon>
        <taxon>Caulobacteraceae</taxon>
        <taxon>Caulobacter</taxon>
    </lineage>
</organism>
<evidence type="ECO:0000256" key="1">
    <source>
        <dbReference type="SAM" id="Phobius"/>
    </source>
</evidence>
<dbReference type="RefSeq" id="WP_198574192.1">
    <property type="nucleotide sequence ID" value="NZ_JADWOX010000001.1"/>
</dbReference>
<feature type="transmembrane region" description="Helical" evidence="1">
    <location>
        <begin position="194"/>
        <end position="215"/>
    </location>
</feature>
<feature type="transmembrane region" description="Helical" evidence="1">
    <location>
        <begin position="69"/>
        <end position="88"/>
    </location>
</feature>
<feature type="transmembrane region" description="Helical" evidence="1">
    <location>
        <begin position="167"/>
        <end position="188"/>
    </location>
</feature>
<feature type="transmembrane region" description="Helical" evidence="1">
    <location>
        <begin position="100"/>
        <end position="120"/>
    </location>
</feature>
<keyword evidence="1" id="KW-0812">Transmembrane</keyword>